<dbReference type="Proteomes" id="UP000796880">
    <property type="component" value="Unassembled WGS sequence"/>
</dbReference>
<keyword evidence="2" id="KW-0812">Transmembrane</keyword>
<accession>A0A8K0DUF6</accession>
<evidence type="ECO:0000256" key="1">
    <source>
        <dbReference type="SAM" id="MobiDB-lite"/>
    </source>
</evidence>
<dbReference type="AlphaFoldDB" id="A0A8K0DUF6"/>
<feature type="transmembrane region" description="Helical" evidence="2">
    <location>
        <begin position="96"/>
        <end position="119"/>
    </location>
</feature>
<evidence type="ECO:0000313" key="3">
    <source>
        <dbReference type="EMBL" id="KAF3434269.1"/>
    </source>
</evidence>
<protein>
    <submittedName>
        <fullName evidence="3">Uncharacterized protein</fullName>
    </submittedName>
</protein>
<reference evidence="3" key="1">
    <citation type="submission" date="2020-03" db="EMBL/GenBank/DDBJ databases">
        <title>A high-quality chromosome-level genome assembly of a woody plant with both climbing and erect habits, Rhamnella rubrinervis.</title>
        <authorList>
            <person name="Lu Z."/>
            <person name="Yang Y."/>
            <person name="Zhu X."/>
            <person name="Sun Y."/>
        </authorList>
    </citation>
    <scope>NUCLEOTIDE SEQUENCE</scope>
    <source>
        <strain evidence="3">BYM</strain>
        <tissue evidence="3">Leaf</tissue>
    </source>
</reference>
<keyword evidence="2" id="KW-0472">Membrane</keyword>
<evidence type="ECO:0000256" key="2">
    <source>
        <dbReference type="SAM" id="Phobius"/>
    </source>
</evidence>
<evidence type="ECO:0000313" key="4">
    <source>
        <dbReference type="Proteomes" id="UP000796880"/>
    </source>
</evidence>
<name>A0A8K0DUF6_9ROSA</name>
<organism evidence="3 4">
    <name type="scientific">Rhamnella rubrinervis</name>
    <dbReference type="NCBI Taxonomy" id="2594499"/>
    <lineage>
        <taxon>Eukaryota</taxon>
        <taxon>Viridiplantae</taxon>
        <taxon>Streptophyta</taxon>
        <taxon>Embryophyta</taxon>
        <taxon>Tracheophyta</taxon>
        <taxon>Spermatophyta</taxon>
        <taxon>Magnoliopsida</taxon>
        <taxon>eudicotyledons</taxon>
        <taxon>Gunneridae</taxon>
        <taxon>Pentapetalae</taxon>
        <taxon>rosids</taxon>
        <taxon>fabids</taxon>
        <taxon>Rosales</taxon>
        <taxon>Rhamnaceae</taxon>
        <taxon>rhamnoid group</taxon>
        <taxon>Rhamneae</taxon>
        <taxon>Rhamnella</taxon>
    </lineage>
</organism>
<feature type="compositionally biased region" description="Basic and acidic residues" evidence="1">
    <location>
        <begin position="55"/>
        <end position="66"/>
    </location>
</feature>
<gene>
    <name evidence="3" type="ORF">FNV43_RR25372</name>
</gene>
<keyword evidence="2" id="KW-1133">Transmembrane helix</keyword>
<feature type="region of interest" description="Disordered" evidence="1">
    <location>
        <begin position="41"/>
        <end position="77"/>
    </location>
</feature>
<dbReference type="EMBL" id="VOIH02000011">
    <property type="protein sequence ID" value="KAF3434269.1"/>
    <property type="molecule type" value="Genomic_DNA"/>
</dbReference>
<proteinExistence type="predicted"/>
<keyword evidence="4" id="KW-1185">Reference proteome</keyword>
<sequence>MTSRPEMNAYFSDDDSILGNGKVMTGCAGRFGIGSFTTRETGKIRSSGDASGRSTGHDDSAMEQKQKIGQSKFTPRGNSASECYSRMQGAATSNWLVPWALNLLMSFVLGSVYSTIVLTDDTNVRGYTMSSRRYMVMEGTYRSEQNVFRVSLRSGEIKGGMCSCSSTGCGVFRKLWLSSGSARVSLSFSRLFSMRAVP</sequence>
<feature type="compositionally biased region" description="Polar residues" evidence="1">
    <location>
        <begin position="67"/>
        <end position="77"/>
    </location>
</feature>
<comment type="caution">
    <text evidence="3">The sequence shown here is derived from an EMBL/GenBank/DDBJ whole genome shotgun (WGS) entry which is preliminary data.</text>
</comment>